<dbReference type="AlphaFoldDB" id="A0A5C5ZFM3"/>
<reference evidence="3 4" key="1">
    <citation type="submission" date="2019-02" db="EMBL/GenBank/DDBJ databases">
        <title>Deep-cultivation of Planctomycetes and their phenomic and genomic characterization uncovers novel biology.</title>
        <authorList>
            <person name="Wiegand S."/>
            <person name="Jogler M."/>
            <person name="Boedeker C."/>
            <person name="Pinto D."/>
            <person name="Vollmers J."/>
            <person name="Rivas-Marin E."/>
            <person name="Kohn T."/>
            <person name="Peeters S.H."/>
            <person name="Heuer A."/>
            <person name="Rast P."/>
            <person name="Oberbeckmann S."/>
            <person name="Bunk B."/>
            <person name="Jeske O."/>
            <person name="Meyerdierks A."/>
            <person name="Storesund J.E."/>
            <person name="Kallscheuer N."/>
            <person name="Luecker S."/>
            <person name="Lage O.M."/>
            <person name="Pohl T."/>
            <person name="Merkel B.J."/>
            <person name="Hornburger P."/>
            <person name="Mueller R.-W."/>
            <person name="Bruemmer F."/>
            <person name="Labrenz M."/>
            <person name="Spormann A.M."/>
            <person name="Op Den Camp H."/>
            <person name="Overmann J."/>
            <person name="Amann R."/>
            <person name="Jetten M.S.M."/>
            <person name="Mascher T."/>
            <person name="Medema M.H."/>
            <person name="Devos D.P."/>
            <person name="Kaster A.-K."/>
            <person name="Ovreas L."/>
            <person name="Rohde M."/>
            <person name="Galperin M.Y."/>
            <person name="Jogler C."/>
        </authorList>
    </citation>
    <scope>NUCLEOTIDE SEQUENCE [LARGE SCALE GENOMIC DNA]</scope>
    <source>
        <strain evidence="3 4">Pla123a</strain>
    </source>
</reference>
<keyword evidence="1" id="KW-0732">Signal</keyword>
<organism evidence="3 4">
    <name type="scientific">Posidoniimonas polymericola</name>
    <dbReference type="NCBI Taxonomy" id="2528002"/>
    <lineage>
        <taxon>Bacteria</taxon>
        <taxon>Pseudomonadati</taxon>
        <taxon>Planctomycetota</taxon>
        <taxon>Planctomycetia</taxon>
        <taxon>Pirellulales</taxon>
        <taxon>Lacipirellulaceae</taxon>
        <taxon>Posidoniimonas</taxon>
    </lineage>
</organism>
<dbReference type="InterPro" id="IPR013424">
    <property type="entry name" value="Ice-binding_C"/>
</dbReference>
<dbReference type="RefSeq" id="WP_197527634.1">
    <property type="nucleotide sequence ID" value="NZ_SJPO01000001.1"/>
</dbReference>
<feature type="signal peptide" evidence="1">
    <location>
        <begin position="1"/>
        <end position="30"/>
    </location>
</feature>
<evidence type="ECO:0000256" key="1">
    <source>
        <dbReference type="SAM" id="SignalP"/>
    </source>
</evidence>
<sequence length="1001" mass="105308" precursor="true">MAKNSIVPALGGRALLLAGALFWLASPAHAFNVITPGDPIIAIDLDFTIGSSFPLAEGPENILDNNISTKYLNFGTSDTGFIVNPAGSPTVRSFTLTTANDAPERDPASWVLYGTNDPIVSESNSNGRLENWTQIDMGALSLTNDRQTLQGAFNVSNSTGYDSYKMIFPTTKTPDTIMQVADVSFFDALDGGGSSLLNIGDPVLAIRDVDPFPSSNSPANELAERLIDRDLNTKYLNFGKQNSGFIISPTTGSTVINKFSITTANDFPDRDPATWELYGTNEAITTESNGIGDEQNWTLIDSGAFTANEAPIGRFTKGDDVTVSNNTAYSSYRMIFPDVRNNDTACCMQISEISLDAQDLAILTVNRQTGAVEIEAVVDVALGNYEIVSNSTEGLTPANWTSIASTNGDPNDAWVEESAEATLLRESDEAGTGADDGRTLLAGQSISLGNIWQLLPSSFEDLQFNVRGSDGSLIGGTVEYTGPEILLGDYSGNGSVGAEDWPAFKAVYGGTYEGATALEAYLGGDLDGDFDSDIHDFNLFVAAAGGAAALFGTVPEPSSLMLFGAMAAGLGLRRRRAIVAKAPVAAAVALSVLCASQASAQYQLVGPIDQTTIVTSIPAGQENENENSGPENLLEDPFMAPDLDINLDLFNFSYATPDLDPAPLQYAGLGVAPKTVFFDYGSSVTANHFVYAQRSGGNPIADRVGQFEFWFSNTDFGGVVPTGEPDSVFNLSPTDNRLLDSVIRPYPLYGSQSGRYVAVRFTVSEISGDAGNIGGHEFHLATGPTEPVVEVNRATGAMTLRNNLSGAAAVDMKSLTIESPSGGLDASSFNGLGGDSGAFPLGNGSGNGWEVGGGSDFFRLAEGYFASESTLAAGVSGLSLGNGYNPLSVAEDLIITYSNAAGEVYNARVTYTGTAPDVLLGDFNDDNVVDAADYTVWRDAFGTTTVLPNDKTPGEVTDLDYMDWVANYGTVGAAPAASAPEPTAALLAGVLSLGFASRRRR</sequence>
<feature type="domain" description="Ice-binding protein C-terminal" evidence="2">
    <location>
        <begin position="553"/>
        <end position="575"/>
    </location>
</feature>
<dbReference type="NCBIfam" id="TIGR02595">
    <property type="entry name" value="PEP_CTERM"/>
    <property type="match status" value="1"/>
</dbReference>
<accession>A0A5C5ZFM3</accession>
<evidence type="ECO:0000259" key="2">
    <source>
        <dbReference type="Pfam" id="PF07589"/>
    </source>
</evidence>
<dbReference type="Gene3D" id="2.60.120.260">
    <property type="entry name" value="Galactose-binding domain-like"/>
    <property type="match status" value="1"/>
</dbReference>
<name>A0A5C5ZFM3_9BACT</name>
<dbReference type="Pfam" id="PF07589">
    <property type="entry name" value="PEP-CTERM"/>
    <property type="match status" value="1"/>
</dbReference>
<dbReference type="EMBL" id="SJPO01000001">
    <property type="protein sequence ID" value="TWT85895.1"/>
    <property type="molecule type" value="Genomic_DNA"/>
</dbReference>
<feature type="chain" id="PRO_5022929443" description="Ice-binding protein C-terminal domain-containing protein" evidence="1">
    <location>
        <begin position="31"/>
        <end position="1001"/>
    </location>
</feature>
<keyword evidence="4" id="KW-1185">Reference proteome</keyword>
<dbReference type="Proteomes" id="UP000318478">
    <property type="component" value="Unassembled WGS sequence"/>
</dbReference>
<comment type="caution">
    <text evidence="3">The sequence shown here is derived from an EMBL/GenBank/DDBJ whole genome shotgun (WGS) entry which is preliminary data.</text>
</comment>
<evidence type="ECO:0000313" key="3">
    <source>
        <dbReference type="EMBL" id="TWT85895.1"/>
    </source>
</evidence>
<protein>
    <recommendedName>
        <fullName evidence="2">Ice-binding protein C-terminal domain-containing protein</fullName>
    </recommendedName>
</protein>
<evidence type="ECO:0000313" key="4">
    <source>
        <dbReference type="Proteomes" id="UP000318478"/>
    </source>
</evidence>
<gene>
    <name evidence="3" type="ORF">Pla123a_07020</name>
</gene>
<proteinExistence type="predicted"/>